<dbReference type="Gene3D" id="1.20.58.410">
    <property type="entry name" value="Release factor"/>
    <property type="match status" value="1"/>
</dbReference>
<dbReference type="HAMAP" id="MF_00094">
    <property type="entry name" value="Rel_fac_2"/>
    <property type="match status" value="1"/>
</dbReference>
<keyword evidence="2" id="KW-0648">Protein biosynthesis</keyword>
<evidence type="ECO:0000313" key="5">
    <source>
        <dbReference type="EMBL" id="CAD7697096.1"/>
    </source>
</evidence>
<dbReference type="InterPro" id="IPR004374">
    <property type="entry name" value="PrfB"/>
</dbReference>
<dbReference type="InterPro" id="IPR000352">
    <property type="entry name" value="Pep_chain_release_fac_I"/>
</dbReference>
<evidence type="ECO:0000313" key="6">
    <source>
        <dbReference type="Proteomes" id="UP000708148"/>
    </source>
</evidence>
<dbReference type="Pfam" id="PF00472">
    <property type="entry name" value="RF-1"/>
    <property type="match status" value="1"/>
</dbReference>
<dbReference type="Pfam" id="PF03462">
    <property type="entry name" value="PCRF"/>
    <property type="match status" value="1"/>
</dbReference>
<reference evidence="5" key="1">
    <citation type="submission" date="2020-12" db="EMBL/GenBank/DDBJ databases">
        <authorList>
            <person name="Iha C."/>
        </authorList>
    </citation>
    <scope>NUCLEOTIDE SEQUENCE</scope>
</reference>
<evidence type="ECO:0000256" key="2">
    <source>
        <dbReference type="ARBA" id="ARBA00022917"/>
    </source>
</evidence>
<sequence length="402" mass="44136">MASTAPAADQRGLGASDAVEQLGALQRRYDELRERMDDAIAVLDVTSMEARLAALEKEAASASLWDDPDRAQSVLSQSKGIQRELADVGECKGVLEDAAVGLELLEGGGDDAEGRLLRRDVAQALDRLDSDLANWELKLLLSGPYDANSAFLTIQAGAGGTEAMDWAEMLERMYLRWAEKNGFEIRVLDRLPGEEAGIKNVELELSGRYAYGYLAGEKGTHRLVRNSPFNSANTRQTSFAAVEVAPVLGEEASEFELADKDLEITTMRSGGKGGQNVNKVETGVRVRHKPTGITVKCTQQRSQLQNKNTALELLRAKLMVIAEEQKAKQAADIRGDLVRAEWGQQIRNYVFNPYQLVKDVRTGHEVTDVVGVLDGDLEGFIQSFLKNRGRQKRQTESEQAGE</sequence>
<evidence type="ECO:0000259" key="4">
    <source>
        <dbReference type="PROSITE" id="PS00745"/>
    </source>
</evidence>
<protein>
    <recommendedName>
        <fullName evidence="4">Prokaryotic-type class I peptide chain release factors domain-containing protein</fullName>
    </recommendedName>
</protein>
<dbReference type="InterPro" id="IPR045853">
    <property type="entry name" value="Pep_chain_release_fac_I_sf"/>
</dbReference>
<proteinExistence type="inferred from homology"/>
<dbReference type="OrthoDB" id="2019491at2759"/>
<dbReference type="GO" id="GO:0016149">
    <property type="term" value="F:translation release factor activity, codon specific"/>
    <property type="evidence" value="ECO:0007669"/>
    <property type="project" value="InterPro"/>
</dbReference>
<feature type="domain" description="Prokaryotic-type class I peptide chain release factors" evidence="4">
    <location>
        <begin position="268"/>
        <end position="284"/>
    </location>
</feature>
<dbReference type="PROSITE" id="PS00745">
    <property type="entry name" value="RF_PROK_I"/>
    <property type="match status" value="1"/>
</dbReference>
<dbReference type="NCBIfam" id="TIGR00020">
    <property type="entry name" value="prfB"/>
    <property type="match status" value="1"/>
</dbReference>
<name>A0A8S1IPM6_9CHLO</name>
<evidence type="ECO:0000256" key="1">
    <source>
        <dbReference type="ARBA" id="ARBA00010835"/>
    </source>
</evidence>
<keyword evidence="3" id="KW-0175">Coiled coil</keyword>
<evidence type="ECO:0000256" key="3">
    <source>
        <dbReference type="SAM" id="Coils"/>
    </source>
</evidence>
<dbReference type="Gene3D" id="3.30.160.20">
    <property type="match status" value="1"/>
</dbReference>
<gene>
    <name evidence="5" type="ORF">OSTQU699_LOCUS2457</name>
</gene>
<dbReference type="EMBL" id="CAJHUC010000601">
    <property type="protein sequence ID" value="CAD7697096.1"/>
    <property type="molecule type" value="Genomic_DNA"/>
</dbReference>
<organism evidence="5 6">
    <name type="scientific">Ostreobium quekettii</name>
    <dbReference type="NCBI Taxonomy" id="121088"/>
    <lineage>
        <taxon>Eukaryota</taxon>
        <taxon>Viridiplantae</taxon>
        <taxon>Chlorophyta</taxon>
        <taxon>core chlorophytes</taxon>
        <taxon>Ulvophyceae</taxon>
        <taxon>TCBD clade</taxon>
        <taxon>Bryopsidales</taxon>
        <taxon>Ostreobineae</taxon>
        <taxon>Ostreobiaceae</taxon>
        <taxon>Ostreobium</taxon>
    </lineage>
</organism>
<dbReference type="SMART" id="SM00937">
    <property type="entry name" value="PCRF"/>
    <property type="match status" value="1"/>
</dbReference>
<dbReference type="Gene3D" id="3.30.70.1660">
    <property type="match status" value="1"/>
</dbReference>
<keyword evidence="6" id="KW-1185">Reference proteome</keyword>
<feature type="coiled-coil region" evidence="3">
    <location>
        <begin position="15"/>
        <end position="42"/>
    </location>
</feature>
<comment type="caution">
    <text evidence="5">The sequence shown here is derived from an EMBL/GenBank/DDBJ whole genome shotgun (WGS) entry which is preliminary data.</text>
</comment>
<dbReference type="PANTHER" id="PTHR43116:SF3">
    <property type="entry name" value="CLASS I PEPTIDE CHAIN RELEASE FACTOR"/>
    <property type="match status" value="1"/>
</dbReference>
<dbReference type="InterPro" id="IPR005139">
    <property type="entry name" value="PCRF"/>
</dbReference>
<dbReference type="Proteomes" id="UP000708148">
    <property type="component" value="Unassembled WGS sequence"/>
</dbReference>
<dbReference type="SUPFAM" id="SSF75620">
    <property type="entry name" value="Release factor"/>
    <property type="match status" value="1"/>
</dbReference>
<dbReference type="GO" id="GO:0005737">
    <property type="term" value="C:cytoplasm"/>
    <property type="evidence" value="ECO:0007669"/>
    <property type="project" value="InterPro"/>
</dbReference>
<dbReference type="AlphaFoldDB" id="A0A8S1IPM6"/>
<dbReference type="PANTHER" id="PTHR43116">
    <property type="entry name" value="PEPTIDE CHAIN RELEASE FACTOR 2"/>
    <property type="match status" value="1"/>
</dbReference>
<accession>A0A8S1IPM6</accession>
<comment type="similarity">
    <text evidence="1">Belongs to the prokaryotic/mitochondrial release factor family.</text>
</comment>